<feature type="chain" id="PRO_5022217693" description="PE-PPE domain-containing protein" evidence="2">
    <location>
        <begin position="28"/>
        <end position="740"/>
    </location>
</feature>
<organism evidence="3 4">
    <name type="scientific">Mycolicibacterium hodleri</name>
    <dbReference type="NCBI Taxonomy" id="49897"/>
    <lineage>
        <taxon>Bacteria</taxon>
        <taxon>Bacillati</taxon>
        <taxon>Actinomycetota</taxon>
        <taxon>Actinomycetes</taxon>
        <taxon>Mycobacteriales</taxon>
        <taxon>Mycobacteriaceae</taxon>
        <taxon>Mycolicibacterium</taxon>
    </lineage>
</organism>
<dbReference type="AlphaFoldDB" id="A0A544W0R4"/>
<keyword evidence="2" id="KW-0732">Signal</keyword>
<evidence type="ECO:0000256" key="2">
    <source>
        <dbReference type="SAM" id="SignalP"/>
    </source>
</evidence>
<dbReference type="Proteomes" id="UP000315759">
    <property type="component" value="Unassembled WGS sequence"/>
</dbReference>
<evidence type="ECO:0000256" key="1">
    <source>
        <dbReference type="SAM" id="MobiDB-lite"/>
    </source>
</evidence>
<dbReference type="RefSeq" id="WP_142552828.1">
    <property type="nucleotide sequence ID" value="NZ_VIFX01000017.1"/>
</dbReference>
<protein>
    <recommendedName>
        <fullName evidence="5">PE-PPE domain-containing protein</fullName>
    </recommendedName>
</protein>
<feature type="compositionally biased region" description="Polar residues" evidence="1">
    <location>
        <begin position="681"/>
        <end position="692"/>
    </location>
</feature>
<feature type="compositionally biased region" description="Basic and acidic residues" evidence="1">
    <location>
        <begin position="614"/>
        <end position="630"/>
    </location>
</feature>
<feature type="compositionally biased region" description="Basic and acidic residues" evidence="1">
    <location>
        <begin position="715"/>
        <end position="730"/>
    </location>
</feature>
<dbReference type="EMBL" id="VIFX01000017">
    <property type="protein sequence ID" value="TQR85839.1"/>
    <property type="molecule type" value="Genomic_DNA"/>
</dbReference>
<evidence type="ECO:0000313" key="3">
    <source>
        <dbReference type="EMBL" id="TQR85839.1"/>
    </source>
</evidence>
<evidence type="ECO:0008006" key="5">
    <source>
        <dbReference type="Google" id="ProtNLM"/>
    </source>
</evidence>
<feature type="region of interest" description="Disordered" evidence="1">
    <location>
        <begin position="565"/>
        <end position="740"/>
    </location>
</feature>
<feature type="compositionally biased region" description="Basic and acidic residues" evidence="1">
    <location>
        <begin position="639"/>
        <end position="656"/>
    </location>
</feature>
<feature type="compositionally biased region" description="Basic and acidic residues" evidence="1">
    <location>
        <begin position="577"/>
        <end position="586"/>
    </location>
</feature>
<keyword evidence="4" id="KW-1185">Reference proteome</keyword>
<feature type="signal peptide" evidence="2">
    <location>
        <begin position="1"/>
        <end position="27"/>
    </location>
</feature>
<name>A0A544W0R4_9MYCO</name>
<accession>A0A544W0R4</accession>
<comment type="caution">
    <text evidence="3">The sequence shown here is derived from an EMBL/GenBank/DDBJ whole genome shotgun (WGS) entry which is preliminary data.</text>
</comment>
<proteinExistence type="predicted"/>
<gene>
    <name evidence="3" type="ORF">D8S82_14875</name>
</gene>
<feature type="compositionally biased region" description="Low complexity" evidence="1">
    <location>
        <begin position="597"/>
        <end position="608"/>
    </location>
</feature>
<sequence>MAGSHRTRSRRQFSVALVSAATATATALTVGVQPPPDPAKRVSAESIDLAAATQLLPTHDKVSDITGGLGTTIYDRGQALSDAVIRAIVNGIDLSALPKAAGVDLSLVIQLLKALKIDGIDGVPLNLVTAGPAFAALKMLGVDLGWVPALPNSLADEINNTPYARLGVDGVLDLLLGELKNSPLAGAAALIKPLTDLLGLITNQIPDAVDVRVIPTVGMGFGAYAAAMAYEKVLADLSMQPGGLDHVFGADPILGSLTVLPLILINNPARPDGGALARFGALAAVFGINTVNPTTEFTSNGNGFSLPGLGTGVELGHANLLPVLVDATYEYQPLSDLASWPNPFTLANNLAAGLSPTYMLRGLDLDLGGLTGQILKGVNDALGGINPLDPDSALAINLYLTLHTSTLPMLEPLYLTSDVLNVVGLHPLAQIPMRLANALAPALRILTDVGYANTVRNEDGTYTRDFDNAGTEVPFMSFPKLDPGLVLNDAFKALVAGFQKELGPNPTAGTPNVLSNLLDALRKGGLLDNLLNLITPPSAAKTTTAALSKTAAADVPSPSAQLLSVVPSSGEAPKGAAPEHDSKSGEKPTVSGETTPAAGEKTPTAGEETPGEEAPGKEAPGDETDGDKTPDTTPAAGDKTPDAGEKTPDAGDKTGADKTPAASEDPKPASGPKHAKPEGDSTPSVSVKTGKTNAPKHAKPEKPNGAGVKTGVKTGADKTQSDKTASDKTQSDGGSADKAA</sequence>
<reference evidence="3 4" key="1">
    <citation type="submission" date="2018-10" db="EMBL/GenBank/DDBJ databases">
        <title>Draft genome of Mycobacterium hodleri strain B.</title>
        <authorList>
            <person name="Amande T.J."/>
            <person name="Mcgenity T.J."/>
        </authorList>
    </citation>
    <scope>NUCLEOTIDE SEQUENCE [LARGE SCALE GENOMIC DNA]</scope>
    <source>
        <strain evidence="3 4">B</strain>
    </source>
</reference>
<evidence type="ECO:0000313" key="4">
    <source>
        <dbReference type="Proteomes" id="UP000315759"/>
    </source>
</evidence>